<dbReference type="EMBL" id="UINC01130228">
    <property type="protein sequence ID" value="SVD11157.1"/>
    <property type="molecule type" value="Genomic_DNA"/>
</dbReference>
<dbReference type="Gene3D" id="1.10.8.60">
    <property type="match status" value="1"/>
</dbReference>
<organism evidence="1">
    <name type="scientific">marine metagenome</name>
    <dbReference type="NCBI Taxonomy" id="408172"/>
    <lineage>
        <taxon>unclassified sequences</taxon>
        <taxon>metagenomes</taxon>
        <taxon>ecological metagenomes</taxon>
    </lineage>
</organism>
<sequence length="25" mass="2930">MTPVDIYLMYCAMKAHFGKGKYDFV</sequence>
<accession>A0A382SPL9</accession>
<protein>
    <submittedName>
        <fullName evidence="1">Uncharacterized protein</fullName>
    </submittedName>
</protein>
<evidence type="ECO:0000313" key="1">
    <source>
        <dbReference type="EMBL" id="SVD11157.1"/>
    </source>
</evidence>
<reference evidence="1" key="1">
    <citation type="submission" date="2018-05" db="EMBL/GenBank/DDBJ databases">
        <authorList>
            <person name="Lanie J.A."/>
            <person name="Ng W.-L."/>
            <person name="Kazmierczak K.M."/>
            <person name="Andrzejewski T.M."/>
            <person name="Davidsen T.M."/>
            <person name="Wayne K.J."/>
            <person name="Tettelin H."/>
            <person name="Glass J.I."/>
            <person name="Rusch D."/>
            <person name="Podicherti R."/>
            <person name="Tsui H.-C.T."/>
            <person name="Winkler M.E."/>
        </authorList>
    </citation>
    <scope>NUCLEOTIDE SEQUENCE</scope>
</reference>
<dbReference type="InterPro" id="IPR023197">
    <property type="entry name" value="Phage_T4_Gp59_dom_sf"/>
</dbReference>
<dbReference type="SUPFAM" id="SSF48493">
    <property type="entry name" value="gene 59 helicase assembly protein"/>
    <property type="match status" value="1"/>
</dbReference>
<proteinExistence type="predicted"/>
<dbReference type="AlphaFoldDB" id="A0A382SPL9"/>
<feature type="non-terminal residue" evidence="1">
    <location>
        <position position="25"/>
    </location>
</feature>
<name>A0A382SPL9_9ZZZZ</name>
<gene>
    <name evidence="1" type="ORF">METZ01_LOCUS364011</name>
</gene>